<name>A0ABM7M706_9ACTN</name>
<dbReference type="Proteomes" id="UP000676967">
    <property type="component" value="Chromosome"/>
</dbReference>
<dbReference type="EMBL" id="AP023356">
    <property type="protein sequence ID" value="BCJ47368.1"/>
    <property type="molecule type" value="Genomic_DNA"/>
</dbReference>
<keyword evidence="1" id="KW-0812">Transmembrane</keyword>
<dbReference type="RefSeq" id="WP_189329791.1">
    <property type="nucleotide sequence ID" value="NZ_AP023356.1"/>
</dbReference>
<sequence>MTRTKLPAELYDADPVRAGAPEEITRLTALRADVDARRLAVAAPPSVRPARPRRGLPAFGALAAGVVTMVLAAVVVVPALWPGDSDSAPFIDAAIAADGSLQCGNGGFNAPVRPDRSSLRLWPTTLPQGWRVVTVAATSNRSMSACFTPSLVATALAGDGVVTGRLTVTGPARGIDSAGDAAGADDVVAGHKATRFTGVWPDTYSWLWSDRAGRQWYAEVTGYPLDRAKAVVAGVGTKRDEATWRADAAPEMKLLDRRTGAPYPRERRNESWMLTLTDGRQDRSISFESGNRPLISRAYVGDRVGQLAGHTEVVGTNGGEQTFLRYEPLPGVWANPTAVYGDLADVRTVMAGLRVLPSDDERLDRYAAKD</sequence>
<keyword evidence="1" id="KW-0472">Membrane</keyword>
<organism evidence="2 3">
    <name type="scientific">Actinoplanes ianthinogenes</name>
    <dbReference type="NCBI Taxonomy" id="122358"/>
    <lineage>
        <taxon>Bacteria</taxon>
        <taxon>Bacillati</taxon>
        <taxon>Actinomycetota</taxon>
        <taxon>Actinomycetes</taxon>
        <taxon>Micromonosporales</taxon>
        <taxon>Micromonosporaceae</taxon>
        <taxon>Actinoplanes</taxon>
    </lineage>
</organism>
<keyword evidence="3" id="KW-1185">Reference proteome</keyword>
<evidence type="ECO:0000313" key="2">
    <source>
        <dbReference type="EMBL" id="BCJ47368.1"/>
    </source>
</evidence>
<reference evidence="2 3" key="1">
    <citation type="submission" date="2020-08" db="EMBL/GenBank/DDBJ databases">
        <title>Whole genome shotgun sequence of Actinoplanes ianthinogenes NBRC 13996.</title>
        <authorList>
            <person name="Komaki H."/>
            <person name="Tamura T."/>
        </authorList>
    </citation>
    <scope>NUCLEOTIDE SEQUENCE [LARGE SCALE GENOMIC DNA]</scope>
    <source>
        <strain evidence="2 3">NBRC 13996</strain>
    </source>
</reference>
<feature type="transmembrane region" description="Helical" evidence="1">
    <location>
        <begin position="58"/>
        <end position="81"/>
    </location>
</feature>
<protein>
    <submittedName>
        <fullName evidence="2">Uncharacterized protein</fullName>
    </submittedName>
</protein>
<accession>A0ABM7M706</accession>
<evidence type="ECO:0000256" key="1">
    <source>
        <dbReference type="SAM" id="Phobius"/>
    </source>
</evidence>
<gene>
    <name evidence="2" type="ORF">Aiant_80250</name>
</gene>
<keyword evidence="1" id="KW-1133">Transmembrane helix</keyword>
<evidence type="ECO:0000313" key="3">
    <source>
        <dbReference type="Proteomes" id="UP000676967"/>
    </source>
</evidence>
<proteinExistence type="predicted"/>